<dbReference type="Proteomes" id="UP001148629">
    <property type="component" value="Unassembled WGS sequence"/>
</dbReference>
<accession>A0ACC1S5I0</accession>
<evidence type="ECO:0000313" key="2">
    <source>
        <dbReference type="Proteomes" id="UP001148629"/>
    </source>
</evidence>
<keyword evidence="2" id="KW-1185">Reference proteome</keyword>
<name>A0ACC1S5I0_9HYPO</name>
<comment type="caution">
    <text evidence="1">The sequence shown here is derived from an EMBL/GenBank/DDBJ whole genome shotgun (WGS) entry which is preliminary data.</text>
</comment>
<dbReference type="EMBL" id="JANRMS010000947">
    <property type="protein sequence ID" value="KAJ3532562.1"/>
    <property type="molecule type" value="Genomic_DNA"/>
</dbReference>
<gene>
    <name evidence="1" type="ORF">NM208_g8381</name>
</gene>
<organism evidence="1 2">
    <name type="scientific">Fusarium decemcellulare</name>
    <dbReference type="NCBI Taxonomy" id="57161"/>
    <lineage>
        <taxon>Eukaryota</taxon>
        <taxon>Fungi</taxon>
        <taxon>Dikarya</taxon>
        <taxon>Ascomycota</taxon>
        <taxon>Pezizomycotina</taxon>
        <taxon>Sordariomycetes</taxon>
        <taxon>Hypocreomycetidae</taxon>
        <taxon>Hypocreales</taxon>
        <taxon>Nectriaceae</taxon>
        <taxon>Fusarium</taxon>
        <taxon>Fusarium decemcellulare species complex</taxon>
    </lineage>
</organism>
<reference evidence="1" key="1">
    <citation type="submission" date="2022-08" db="EMBL/GenBank/DDBJ databases">
        <title>Genome Sequence of Fusarium decemcellulare.</title>
        <authorList>
            <person name="Buettner E."/>
        </authorList>
    </citation>
    <scope>NUCLEOTIDE SEQUENCE</scope>
    <source>
        <strain evidence="1">Babe19</strain>
    </source>
</reference>
<sequence length="135" mass="15383">MREAPLSSLPPKPPTPPYIREQLEATSSTCSDEEVDSDEELDSEEELDSDEVPHDYHDGYYKEGDEAVVQEGDSDKRVYDKDLVDSSTSDSVPTQQAKEVAERERGPRKRGMVKAIKSQRRRLRAMRESDPQEQL</sequence>
<proteinExistence type="predicted"/>
<evidence type="ECO:0000313" key="1">
    <source>
        <dbReference type="EMBL" id="KAJ3532562.1"/>
    </source>
</evidence>
<protein>
    <submittedName>
        <fullName evidence="1">Uncharacterized protein</fullName>
    </submittedName>
</protein>